<dbReference type="AlphaFoldDB" id="A0AAP0CTW4"/>
<name>A0AAP0CTW4_9ASTR</name>
<keyword evidence="5 6" id="KW-0408">Iron</keyword>
<comment type="similarity">
    <text evidence="1">Belongs to the alkB family.</text>
</comment>
<dbReference type="Gene3D" id="2.60.120.590">
    <property type="entry name" value="Alpha-ketoglutarate-dependent dioxygenase AlkB-like"/>
    <property type="match status" value="1"/>
</dbReference>
<comment type="cofactor">
    <cofactor evidence="6">
        <name>Fe(2+)</name>
        <dbReference type="ChEBI" id="CHEBI:29033"/>
    </cofactor>
    <text evidence="6">Binds 1 Fe(2+) ion per subunit.</text>
</comment>
<proteinExistence type="inferred from homology"/>
<evidence type="ECO:0000313" key="9">
    <source>
        <dbReference type="Proteomes" id="UP001408789"/>
    </source>
</evidence>
<dbReference type="EMBL" id="JBCNJP010000020">
    <property type="protein sequence ID" value="KAK9060197.1"/>
    <property type="molecule type" value="Genomic_DNA"/>
</dbReference>
<dbReference type="PANTHER" id="PTHR16557">
    <property type="entry name" value="ALKYLATED DNA REPAIR PROTEIN ALKB-RELATED"/>
    <property type="match status" value="1"/>
</dbReference>
<evidence type="ECO:0000256" key="6">
    <source>
        <dbReference type="PIRSR" id="PIRSR604574-2"/>
    </source>
</evidence>
<gene>
    <name evidence="8" type="ORF">SSX86_020901</name>
</gene>
<dbReference type="InterPro" id="IPR027450">
    <property type="entry name" value="AlkB-like"/>
</dbReference>
<evidence type="ECO:0000256" key="5">
    <source>
        <dbReference type="ARBA" id="ARBA00023004"/>
    </source>
</evidence>
<dbReference type="GO" id="GO:0035513">
    <property type="term" value="P:oxidative RNA demethylation"/>
    <property type="evidence" value="ECO:0007669"/>
    <property type="project" value="TreeGrafter"/>
</dbReference>
<sequence>MKKEAAFHGCLIGRFKQYSTEPKPFSILHPRLWPGTDGSWKSSKASYKILGSGLIHLRKYINIKGQADIVNTIVRHAQGPGAFYVPSDQDGEIRGLHMTTFGRNWDPITRYEKRCRSDDGFEPLQIPLNFIHLVETAIKDAQAYLKKDMRFKKKYAHACLDELPSMRPDICVANFYSPYGHFVLHQDCDESSDSLEKGLPVVSISVGDEALFYYGHTRDERKLSYVHIKSGDVLIYGDESRLIYHGVNNICMGSRSCEFVRACRMDVGHLNLILKQV</sequence>
<dbReference type="InterPro" id="IPR037151">
    <property type="entry name" value="AlkB-like_sf"/>
</dbReference>
<comment type="caution">
    <text evidence="8">The sequence shown here is derived from an EMBL/GenBank/DDBJ whole genome shotgun (WGS) entry which is preliminary data.</text>
</comment>
<feature type="binding site" evidence="6">
    <location>
        <position position="187"/>
    </location>
    <ligand>
        <name>Fe cation</name>
        <dbReference type="ChEBI" id="CHEBI:24875"/>
        <note>catalytic</note>
    </ligand>
</feature>
<keyword evidence="2 6" id="KW-0479">Metal-binding</keyword>
<keyword evidence="3" id="KW-0223">Dioxygenase</keyword>
<evidence type="ECO:0000313" key="8">
    <source>
        <dbReference type="EMBL" id="KAK9060197.1"/>
    </source>
</evidence>
<reference evidence="8 9" key="1">
    <citation type="submission" date="2024-04" db="EMBL/GenBank/DDBJ databases">
        <title>The reference genome of an endangered Asteraceae, Deinandra increscens subsp. villosa, native to the Central Coast of California.</title>
        <authorList>
            <person name="Guilliams M."/>
            <person name="Hasenstab-Lehman K."/>
            <person name="Meyer R."/>
            <person name="Mcevoy S."/>
        </authorList>
    </citation>
    <scope>NUCLEOTIDE SEQUENCE [LARGE SCALE GENOMIC DNA]</scope>
    <source>
        <tissue evidence="8">Leaf</tissue>
    </source>
</reference>
<dbReference type="GO" id="GO:0008198">
    <property type="term" value="F:ferrous iron binding"/>
    <property type="evidence" value="ECO:0007669"/>
    <property type="project" value="TreeGrafter"/>
</dbReference>
<dbReference type="Proteomes" id="UP001408789">
    <property type="component" value="Unassembled WGS sequence"/>
</dbReference>
<evidence type="ECO:0000256" key="4">
    <source>
        <dbReference type="ARBA" id="ARBA00023002"/>
    </source>
</evidence>
<evidence type="ECO:0000259" key="7">
    <source>
        <dbReference type="Pfam" id="PF13532"/>
    </source>
</evidence>
<feature type="binding site" evidence="6">
    <location>
        <position position="185"/>
    </location>
    <ligand>
        <name>Fe cation</name>
        <dbReference type="ChEBI" id="CHEBI:24875"/>
        <note>catalytic</note>
    </ligand>
</feature>
<dbReference type="PANTHER" id="PTHR16557:SF10">
    <property type="entry name" value="2-OXOGLUTARATE-DEPENDENT DIOXYGENASE FAMILY PROTEIN"/>
    <property type="match status" value="1"/>
</dbReference>
<evidence type="ECO:0000256" key="1">
    <source>
        <dbReference type="ARBA" id="ARBA00007879"/>
    </source>
</evidence>
<dbReference type="GO" id="GO:0035516">
    <property type="term" value="F:broad specificity oxidative DNA demethylase activity"/>
    <property type="evidence" value="ECO:0007669"/>
    <property type="project" value="TreeGrafter"/>
</dbReference>
<dbReference type="GO" id="GO:0035515">
    <property type="term" value="F:oxidative RNA demethylase activity"/>
    <property type="evidence" value="ECO:0007669"/>
    <property type="project" value="TreeGrafter"/>
</dbReference>
<feature type="domain" description="Alpha-ketoglutarate-dependent dioxygenase AlkB-like" evidence="7">
    <location>
        <begin position="53"/>
        <end position="263"/>
    </location>
</feature>
<keyword evidence="4" id="KW-0560">Oxidoreductase</keyword>
<feature type="binding site" evidence="6">
    <location>
        <position position="245"/>
    </location>
    <ligand>
        <name>Fe cation</name>
        <dbReference type="ChEBI" id="CHEBI:24875"/>
        <note>catalytic</note>
    </ligand>
</feature>
<dbReference type="GO" id="GO:0005737">
    <property type="term" value="C:cytoplasm"/>
    <property type="evidence" value="ECO:0007669"/>
    <property type="project" value="TreeGrafter"/>
</dbReference>
<dbReference type="SUPFAM" id="SSF51197">
    <property type="entry name" value="Clavaminate synthase-like"/>
    <property type="match status" value="1"/>
</dbReference>
<dbReference type="InterPro" id="IPR004574">
    <property type="entry name" value="Alkb"/>
</dbReference>
<protein>
    <recommendedName>
        <fullName evidence="7">Alpha-ketoglutarate-dependent dioxygenase AlkB-like domain-containing protein</fullName>
    </recommendedName>
</protein>
<organism evidence="8 9">
    <name type="scientific">Deinandra increscens subsp. villosa</name>
    <dbReference type="NCBI Taxonomy" id="3103831"/>
    <lineage>
        <taxon>Eukaryota</taxon>
        <taxon>Viridiplantae</taxon>
        <taxon>Streptophyta</taxon>
        <taxon>Embryophyta</taxon>
        <taxon>Tracheophyta</taxon>
        <taxon>Spermatophyta</taxon>
        <taxon>Magnoliopsida</taxon>
        <taxon>eudicotyledons</taxon>
        <taxon>Gunneridae</taxon>
        <taxon>Pentapetalae</taxon>
        <taxon>asterids</taxon>
        <taxon>campanulids</taxon>
        <taxon>Asterales</taxon>
        <taxon>Asteraceae</taxon>
        <taxon>Asteroideae</taxon>
        <taxon>Heliantheae alliance</taxon>
        <taxon>Madieae</taxon>
        <taxon>Madiinae</taxon>
        <taxon>Deinandra</taxon>
    </lineage>
</organism>
<keyword evidence="9" id="KW-1185">Reference proteome</keyword>
<accession>A0AAP0CTW4</accession>
<dbReference type="Pfam" id="PF13532">
    <property type="entry name" value="2OG-FeII_Oxy_2"/>
    <property type="match status" value="1"/>
</dbReference>
<evidence type="ECO:0000256" key="2">
    <source>
        <dbReference type="ARBA" id="ARBA00022723"/>
    </source>
</evidence>
<evidence type="ECO:0000256" key="3">
    <source>
        <dbReference type="ARBA" id="ARBA00022964"/>
    </source>
</evidence>